<dbReference type="Proteomes" id="UP000007752">
    <property type="component" value="Chromosome 5"/>
</dbReference>
<reference evidence="1" key="1">
    <citation type="journal article" date="2005" name="PLoS Biol.">
        <title>The genomes of Oryza sativa: a history of duplications.</title>
        <authorList>
            <person name="Yu J."/>
            <person name="Wang J."/>
            <person name="Lin W."/>
            <person name="Li S."/>
            <person name="Li H."/>
            <person name="Zhou J."/>
            <person name="Ni P."/>
            <person name="Dong W."/>
            <person name="Hu S."/>
            <person name="Zeng C."/>
            <person name="Zhang J."/>
            <person name="Zhang Y."/>
            <person name="Li R."/>
            <person name="Xu Z."/>
            <person name="Li S."/>
            <person name="Li X."/>
            <person name="Zheng H."/>
            <person name="Cong L."/>
            <person name="Lin L."/>
            <person name="Yin J."/>
            <person name="Geng J."/>
            <person name="Li G."/>
            <person name="Shi J."/>
            <person name="Liu J."/>
            <person name="Lv H."/>
            <person name="Li J."/>
            <person name="Wang J."/>
            <person name="Deng Y."/>
            <person name="Ran L."/>
            <person name="Shi X."/>
            <person name="Wang X."/>
            <person name="Wu Q."/>
            <person name="Li C."/>
            <person name="Ren X."/>
            <person name="Wang J."/>
            <person name="Wang X."/>
            <person name="Li D."/>
            <person name="Liu D."/>
            <person name="Zhang X."/>
            <person name="Ji Z."/>
            <person name="Zhao W."/>
            <person name="Sun Y."/>
            <person name="Zhang Z."/>
            <person name="Bao J."/>
            <person name="Han Y."/>
            <person name="Dong L."/>
            <person name="Ji J."/>
            <person name="Chen P."/>
            <person name="Wu S."/>
            <person name="Liu J."/>
            <person name="Xiao Y."/>
            <person name="Bu D."/>
            <person name="Tan J."/>
            <person name="Yang L."/>
            <person name="Ye C."/>
            <person name="Zhang J."/>
            <person name="Xu J."/>
            <person name="Zhou Y."/>
            <person name="Yu Y."/>
            <person name="Zhang B."/>
            <person name="Zhuang S."/>
            <person name="Wei H."/>
            <person name="Liu B."/>
            <person name="Lei M."/>
            <person name="Yu H."/>
            <person name="Li Y."/>
            <person name="Xu H."/>
            <person name="Wei S."/>
            <person name="He X."/>
            <person name="Fang L."/>
            <person name="Zhang Z."/>
            <person name="Zhang Y."/>
            <person name="Huang X."/>
            <person name="Su Z."/>
            <person name="Tong W."/>
            <person name="Li J."/>
            <person name="Tong Z."/>
            <person name="Li S."/>
            <person name="Ye J."/>
            <person name="Wang L."/>
            <person name="Fang L."/>
            <person name="Lei T."/>
            <person name="Chen C."/>
            <person name="Chen H."/>
            <person name="Xu Z."/>
            <person name="Li H."/>
            <person name="Huang H."/>
            <person name="Zhang F."/>
            <person name="Xu H."/>
            <person name="Li N."/>
            <person name="Zhao C."/>
            <person name="Li S."/>
            <person name="Dong L."/>
            <person name="Huang Y."/>
            <person name="Li L."/>
            <person name="Xi Y."/>
            <person name="Qi Q."/>
            <person name="Li W."/>
            <person name="Zhang B."/>
            <person name="Hu W."/>
            <person name="Zhang Y."/>
            <person name="Tian X."/>
            <person name="Jiao Y."/>
            <person name="Liang X."/>
            <person name="Jin J."/>
            <person name="Gao L."/>
            <person name="Zheng W."/>
            <person name="Hao B."/>
            <person name="Liu S."/>
            <person name="Wang W."/>
            <person name="Yuan L."/>
            <person name="Cao M."/>
            <person name="McDermott J."/>
            <person name="Samudrala R."/>
            <person name="Wang J."/>
            <person name="Wong G.K."/>
            <person name="Yang H."/>
        </authorList>
    </citation>
    <scope>NUCLEOTIDE SEQUENCE [LARGE SCALE GENOMIC DNA]</scope>
</reference>
<name>A0A8J8XHL6_ORYSJ</name>
<reference evidence="1" key="2">
    <citation type="submission" date="2008-12" db="EMBL/GenBank/DDBJ databases">
        <title>Improved gene annotation of the rice (Oryza sativa) genomes.</title>
        <authorList>
            <person name="Wang J."/>
            <person name="Li R."/>
            <person name="Fan W."/>
            <person name="Huang Q."/>
            <person name="Zhang J."/>
            <person name="Zhou Y."/>
            <person name="Hu Y."/>
            <person name="Zi S."/>
            <person name="Li J."/>
            <person name="Ni P."/>
            <person name="Zheng H."/>
            <person name="Zhang Y."/>
            <person name="Zhao M."/>
            <person name="Hao Q."/>
            <person name="McDermott J."/>
            <person name="Samudrala R."/>
            <person name="Kristiansen K."/>
            <person name="Wong G.K.-S."/>
        </authorList>
    </citation>
    <scope>NUCLEOTIDE SEQUENCE</scope>
</reference>
<dbReference type="AlphaFoldDB" id="A0A8J8XHL6"/>
<evidence type="ECO:0000313" key="1">
    <source>
        <dbReference type="EMBL" id="EEE62403.1"/>
    </source>
</evidence>
<gene>
    <name evidence="1" type="ORF">OsJ_17194</name>
</gene>
<protein>
    <submittedName>
        <fullName evidence="1">Uncharacterized protein</fullName>
    </submittedName>
</protein>
<sequence length="113" mass="12534">MAVVVVGVMLGLWSSNRFTSPISASSFSRHYYLLITSEAMSTRSSDDSKCSMGEISDDDIEEYIEDFIEGFITSGLVRPQKGTTSRAPTDWPTVGDAYITKYCSVQEHVLYVT</sequence>
<dbReference type="EMBL" id="CM000142">
    <property type="protein sequence ID" value="EEE62403.1"/>
    <property type="molecule type" value="Genomic_DNA"/>
</dbReference>
<proteinExistence type="predicted"/>
<organism evidence="1">
    <name type="scientific">Oryza sativa subsp. japonica</name>
    <name type="common">Rice</name>
    <dbReference type="NCBI Taxonomy" id="39947"/>
    <lineage>
        <taxon>Eukaryota</taxon>
        <taxon>Viridiplantae</taxon>
        <taxon>Streptophyta</taxon>
        <taxon>Embryophyta</taxon>
        <taxon>Tracheophyta</taxon>
        <taxon>Spermatophyta</taxon>
        <taxon>Magnoliopsida</taxon>
        <taxon>Liliopsida</taxon>
        <taxon>Poales</taxon>
        <taxon>Poaceae</taxon>
        <taxon>BOP clade</taxon>
        <taxon>Oryzoideae</taxon>
        <taxon>Oryzeae</taxon>
        <taxon>Oryzinae</taxon>
        <taxon>Oryza</taxon>
        <taxon>Oryza sativa</taxon>
    </lineage>
</organism>
<accession>A0A8J8XHL6</accession>